<gene>
    <name evidence="1" type="primary">SYP1</name>
    <name evidence="1" type="ORF">LOY88_004167</name>
</gene>
<evidence type="ECO:0000313" key="1">
    <source>
        <dbReference type="EMBL" id="KAI2385321.1"/>
    </source>
</evidence>
<proteinExistence type="predicted"/>
<sequence>MELSRQEYPMLAVSGDLAGPAATAVWTLPEPNPAREPYGVHFVLTLPHCLQTLLPPAQAVAVINDRLKSINKVNQEIADWLQERRRIEEAYFVGLRRLARRPQPEGGSKLGIFEAPWQRILSETESIALSHETLAHHIESDVERPLREYSTKNKDIKPISGAQQDLLAISRSIEAAEKKVIKFKDKGSKALDKLGNASTASSVAKAQWESKAPFVFEQLQAVDEHRLNHLRDVLTQFQTHEADHVERSRQSAENCLNALLAISPSEEIKMFAFRVSGGRTADLESQNPLTAAVSEAEVIPMEPLQAPPRIRDDAGSRRSSHSNQARPSFASEQPPNPQQRHTPLGGLKRLGTVMSRRRSIVQTNSGNASPERKFRSPFTPFRRAESSHSFHQVDNQPGTPNGLEPFPSRDGSSLHRPDSSATTNGSQVGPNIDSRLNGATIPEENIGEETSTTVIASHEGRPLSPKAPIDADGFSTKPDTIDEISRAQQEAASEDPGLNLTIRDQPIQEDEGEAKQAMNDMASTLRLQAKQSGLGRGPGTLRGRRDVRNTIFVPTSIIPEGESNVGTPSKGITDGALSPTTSPSQDPQSAAPSGPSHDDPTISDVTSIHSSHTLHSLSGIIQHPELTAPGLNASIVDKVNITLAGGAVTKSFVVGELALAYNPIEGTSPDKQIVRLDNFHILERVAANPDFVKNLANDPSNGTPPLGITDDRKGEYDVALSYLREQTATVAFKYQIHIDPSSLSAYCPVIFEPVWNEEEFQASVIINYSLNPQFVTSSPLTSVTLQNLILTVNLGMSSIDEETKQPREAARATGALMHPSTGASFRRKTSSVIWKLPVLEVAANGENRLLARFSTATSWPRKGKVEAKFDAIIPDDTLRLGISSHLPATQNESKEVDPFADGMKSPNSQITSPVTATEVWAELPTKRKLSVSRYLSA</sequence>
<name>A0ACB8UWE9_9EURO</name>
<reference evidence="1" key="1">
    <citation type="journal article" date="2022" name="bioRxiv">
        <title>Population genetic analysis of Ophidiomyces ophidiicola, the causative agent of snake fungal disease, indicates recent introductions to the USA.</title>
        <authorList>
            <person name="Ladner J.T."/>
            <person name="Palmer J.M."/>
            <person name="Ettinger C.L."/>
            <person name="Stajich J.E."/>
            <person name="Farrell T.M."/>
            <person name="Glorioso B.M."/>
            <person name="Lawson B."/>
            <person name="Price S.J."/>
            <person name="Stengle A.G."/>
            <person name="Grear D.A."/>
            <person name="Lorch J.M."/>
        </authorList>
    </citation>
    <scope>NUCLEOTIDE SEQUENCE</scope>
    <source>
        <strain evidence="1">NWHC 24266-5</strain>
    </source>
</reference>
<dbReference type="EMBL" id="JALBCA010000060">
    <property type="protein sequence ID" value="KAI2385321.1"/>
    <property type="molecule type" value="Genomic_DNA"/>
</dbReference>
<comment type="caution">
    <text evidence="1">The sequence shown here is derived from an EMBL/GenBank/DDBJ whole genome shotgun (WGS) entry which is preliminary data.</text>
</comment>
<organism evidence="1">
    <name type="scientific">Ophidiomyces ophidiicola</name>
    <dbReference type="NCBI Taxonomy" id="1387563"/>
    <lineage>
        <taxon>Eukaryota</taxon>
        <taxon>Fungi</taxon>
        <taxon>Dikarya</taxon>
        <taxon>Ascomycota</taxon>
        <taxon>Pezizomycotina</taxon>
        <taxon>Eurotiomycetes</taxon>
        <taxon>Eurotiomycetidae</taxon>
        <taxon>Onygenales</taxon>
        <taxon>Onygenaceae</taxon>
        <taxon>Ophidiomyces</taxon>
    </lineage>
</organism>
<protein>
    <submittedName>
        <fullName evidence="1">Suppressor of Profilin deletion</fullName>
    </submittedName>
</protein>
<accession>A0ACB8UWE9</accession>